<dbReference type="RefSeq" id="WP_380016742.1">
    <property type="nucleotide sequence ID" value="NZ_JBHLYR010000081.1"/>
</dbReference>
<evidence type="ECO:0000313" key="2">
    <source>
        <dbReference type="Proteomes" id="UP001589733"/>
    </source>
</evidence>
<reference evidence="1 2" key="1">
    <citation type="submission" date="2024-09" db="EMBL/GenBank/DDBJ databases">
        <authorList>
            <person name="Sun Q."/>
            <person name="Mori K."/>
        </authorList>
    </citation>
    <scope>NUCLEOTIDE SEQUENCE [LARGE SCALE GENOMIC DNA]</scope>
    <source>
        <strain evidence="1 2">JCM 13503</strain>
    </source>
</reference>
<accession>A0ABV6B5S0</accession>
<sequence length="207" mass="23307">MRTLLAIDRAVTTVQLRRWGLLDAATWLRLPQVTYTVRTRTTQRASGVDLTFVCADADTAGQASRELMHYAGLAEVRQQYDLSKRPGLRWRHIDERRTESKADAEILGPPGDLRPDTVVEFDAGYSTQIVQIKLEAFAVGGYTGMIWATSSLGRARNIHRQFTALEDKGLLQTADIIYVNFWDDGDPYVLSPRNHKAVKLTWSARAT</sequence>
<dbReference type="EMBL" id="JBHLYR010000081">
    <property type="protein sequence ID" value="MFB9995119.1"/>
    <property type="molecule type" value="Genomic_DNA"/>
</dbReference>
<protein>
    <submittedName>
        <fullName evidence="1">Uncharacterized protein</fullName>
    </submittedName>
</protein>
<proteinExistence type="predicted"/>
<keyword evidence="2" id="KW-1185">Reference proteome</keyword>
<name>A0ABV6B5S0_9DEIO</name>
<evidence type="ECO:0000313" key="1">
    <source>
        <dbReference type="EMBL" id="MFB9995119.1"/>
    </source>
</evidence>
<organism evidence="1 2">
    <name type="scientific">Deinococcus oregonensis</name>
    <dbReference type="NCBI Taxonomy" id="1805970"/>
    <lineage>
        <taxon>Bacteria</taxon>
        <taxon>Thermotogati</taxon>
        <taxon>Deinococcota</taxon>
        <taxon>Deinococci</taxon>
        <taxon>Deinococcales</taxon>
        <taxon>Deinococcaceae</taxon>
        <taxon>Deinococcus</taxon>
    </lineage>
</organism>
<comment type="caution">
    <text evidence="1">The sequence shown here is derived from an EMBL/GenBank/DDBJ whole genome shotgun (WGS) entry which is preliminary data.</text>
</comment>
<dbReference type="Proteomes" id="UP001589733">
    <property type="component" value="Unassembled WGS sequence"/>
</dbReference>
<gene>
    <name evidence="1" type="ORF">ACFFLM_24520</name>
</gene>